<keyword evidence="2" id="KW-1185">Reference proteome</keyword>
<sequence>MYKVNSTPEALEIVDDLPREALLAYAELCVALETAPWSFPPVSADSPDGAFRRADVGPDGLLWVFFVIMEHACEVTVVRVTWLG</sequence>
<dbReference type="RefSeq" id="WP_187243697.1">
    <property type="nucleotide sequence ID" value="NZ_BAAAOK010000013.1"/>
</dbReference>
<evidence type="ECO:0000313" key="1">
    <source>
        <dbReference type="EMBL" id="MBC6466684.1"/>
    </source>
</evidence>
<comment type="caution">
    <text evidence="1">The sequence shown here is derived from an EMBL/GenBank/DDBJ whole genome shotgun (WGS) entry which is preliminary data.</text>
</comment>
<organism evidence="1 2">
    <name type="scientific">Actinomadura alba</name>
    <dbReference type="NCBI Taxonomy" id="406431"/>
    <lineage>
        <taxon>Bacteria</taxon>
        <taxon>Bacillati</taxon>
        <taxon>Actinomycetota</taxon>
        <taxon>Actinomycetes</taxon>
        <taxon>Streptosporangiales</taxon>
        <taxon>Thermomonosporaceae</taxon>
        <taxon>Actinomadura</taxon>
    </lineage>
</organism>
<evidence type="ECO:0000313" key="2">
    <source>
        <dbReference type="Proteomes" id="UP000805614"/>
    </source>
</evidence>
<protein>
    <submittedName>
        <fullName evidence="1">Uncharacterized protein</fullName>
    </submittedName>
</protein>
<dbReference type="Proteomes" id="UP000805614">
    <property type="component" value="Unassembled WGS sequence"/>
</dbReference>
<gene>
    <name evidence="1" type="ORF">HKK74_14395</name>
</gene>
<accession>A0ABR7LPA4</accession>
<proteinExistence type="predicted"/>
<reference evidence="1 2" key="1">
    <citation type="submission" date="2020-06" db="EMBL/GenBank/DDBJ databases">
        <title>Actinomadura xiongansis sp. nov., isolated from soil of Baiyangdian.</title>
        <authorList>
            <person name="Zhang X."/>
        </authorList>
    </citation>
    <scope>NUCLEOTIDE SEQUENCE [LARGE SCALE GENOMIC DNA]</scope>
    <source>
        <strain evidence="1 2">HBUM206468</strain>
    </source>
</reference>
<name>A0ABR7LPA4_9ACTN</name>
<dbReference type="EMBL" id="JABVEC010000009">
    <property type="protein sequence ID" value="MBC6466684.1"/>
    <property type="molecule type" value="Genomic_DNA"/>
</dbReference>